<dbReference type="SMART" id="SM00507">
    <property type="entry name" value="HNHc"/>
    <property type="match status" value="1"/>
</dbReference>
<dbReference type="RefSeq" id="WP_380098448.1">
    <property type="nucleotide sequence ID" value="NZ_JBHRYD010000018.1"/>
</dbReference>
<proteinExistence type="predicted"/>
<dbReference type="Proteomes" id="UP001595613">
    <property type="component" value="Unassembled WGS sequence"/>
</dbReference>
<keyword evidence="3" id="KW-0255">Endonuclease</keyword>
<dbReference type="InterPro" id="IPR003615">
    <property type="entry name" value="HNH_nuc"/>
</dbReference>
<name>A0ABV7X587_9HYPH</name>
<keyword evidence="4" id="KW-1185">Reference proteome</keyword>
<evidence type="ECO:0000259" key="2">
    <source>
        <dbReference type="SMART" id="SM00507"/>
    </source>
</evidence>
<evidence type="ECO:0000256" key="1">
    <source>
        <dbReference type="SAM" id="MobiDB-lite"/>
    </source>
</evidence>
<keyword evidence="3" id="KW-0378">Hydrolase</keyword>
<accession>A0ABV7X587</accession>
<dbReference type="InterPro" id="IPR002711">
    <property type="entry name" value="HNH"/>
</dbReference>
<keyword evidence="3" id="KW-0540">Nuclease</keyword>
<sequence>MARSPALWIGKTDDQAIPPRVRLRVFERAGGRCQCCGRKLGPGDKWQADHVIALINGGAHSEANLQCLCDWCHKAKTREDVAEKAKSARIRQRQAGIRPAPKFQSRGFPKAQPQKTASRPTTKGVGLAFFQEPEQQ</sequence>
<comment type="caution">
    <text evidence="3">The sequence shown here is derived from an EMBL/GenBank/DDBJ whole genome shotgun (WGS) entry which is preliminary data.</text>
</comment>
<dbReference type="Pfam" id="PF01844">
    <property type="entry name" value="HNH"/>
    <property type="match status" value="1"/>
</dbReference>
<gene>
    <name evidence="3" type="ORF">ACFOOL_16350</name>
</gene>
<dbReference type="CDD" id="cd00085">
    <property type="entry name" value="HNHc"/>
    <property type="match status" value="1"/>
</dbReference>
<organism evidence="3 4">
    <name type="scientific">Devosia honganensis</name>
    <dbReference type="NCBI Taxonomy" id="1610527"/>
    <lineage>
        <taxon>Bacteria</taxon>
        <taxon>Pseudomonadati</taxon>
        <taxon>Pseudomonadota</taxon>
        <taxon>Alphaproteobacteria</taxon>
        <taxon>Hyphomicrobiales</taxon>
        <taxon>Devosiaceae</taxon>
        <taxon>Devosia</taxon>
    </lineage>
</organism>
<feature type="region of interest" description="Disordered" evidence="1">
    <location>
        <begin position="84"/>
        <end position="136"/>
    </location>
</feature>
<dbReference type="GO" id="GO:0004519">
    <property type="term" value="F:endonuclease activity"/>
    <property type="evidence" value="ECO:0007669"/>
    <property type="project" value="UniProtKB-KW"/>
</dbReference>
<evidence type="ECO:0000313" key="4">
    <source>
        <dbReference type="Proteomes" id="UP001595613"/>
    </source>
</evidence>
<evidence type="ECO:0000313" key="3">
    <source>
        <dbReference type="EMBL" id="MFC3706319.1"/>
    </source>
</evidence>
<protein>
    <submittedName>
        <fullName evidence="3">HNH endonuclease</fullName>
    </submittedName>
</protein>
<reference evidence="4" key="1">
    <citation type="journal article" date="2019" name="Int. J. Syst. Evol. Microbiol.">
        <title>The Global Catalogue of Microorganisms (GCM) 10K type strain sequencing project: providing services to taxonomists for standard genome sequencing and annotation.</title>
        <authorList>
            <consortium name="The Broad Institute Genomics Platform"/>
            <consortium name="The Broad Institute Genome Sequencing Center for Infectious Disease"/>
            <person name="Wu L."/>
            <person name="Ma J."/>
        </authorList>
    </citation>
    <scope>NUCLEOTIDE SEQUENCE [LARGE SCALE GENOMIC DNA]</scope>
    <source>
        <strain evidence="4">KCTC 42281</strain>
    </source>
</reference>
<dbReference type="EMBL" id="JBHRYD010000018">
    <property type="protein sequence ID" value="MFC3706319.1"/>
    <property type="molecule type" value="Genomic_DNA"/>
</dbReference>
<feature type="domain" description="HNH nuclease" evidence="2">
    <location>
        <begin position="20"/>
        <end position="74"/>
    </location>
</feature>
<dbReference type="Gene3D" id="1.10.30.50">
    <property type="match status" value="1"/>
</dbReference>